<feature type="compositionally biased region" description="Pro residues" evidence="1">
    <location>
        <begin position="380"/>
        <end position="408"/>
    </location>
</feature>
<dbReference type="GeneID" id="99652928"/>
<protein>
    <submittedName>
        <fullName evidence="2">Uncharacterized protein</fullName>
    </submittedName>
</protein>
<feature type="compositionally biased region" description="Polar residues" evidence="1">
    <location>
        <begin position="503"/>
        <end position="513"/>
    </location>
</feature>
<evidence type="ECO:0000313" key="2">
    <source>
        <dbReference type="EMBL" id="SFQ41065.1"/>
    </source>
</evidence>
<dbReference type="SUPFAM" id="SSF63829">
    <property type="entry name" value="Calcium-dependent phosphotriesterase"/>
    <property type="match status" value="1"/>
</dbReference>
<feature type="region of interest" description="Disordered" evidence="1">
    <location>
        <begin position="365"/>
        <end position="518"/>
    </location>
</feature>
<reference evidence="2 3" key="1">
    <citation type="submission" date="2016-10" db="EMBL/GenBank/DDBJ databases">
        <authorList>
            <person name="de Groot N.N."/>
        </authorList>
    </citation>
    <scope>NUCLEOTIDE SEQUENCE [LARGE SCALE GENOMIC DNA]</scope>
    <source>
        <strain evidence="2 3">DSM 43067</strain>
    </source>
</reference>
<dbReference type="AlphaFoldDB" id="A0A1I5YA39"/>
<dbReference type="RefSeq" id="WP_075024870.1">
    <property type="nucleotide sequence ID" value="NZ_CP083237.1"/>
</dbReference>
<dbReference type="STRING" id="1993.SAMN04489713_1313"/>
<feature type="compositionally biased region" description="Pro residues" evidence="1">
    <location>
        <begin position="414"/>
        <end position="429"/>
    </location>
</feature>
<dbReference type="InParanoid" id="A0A1I5YA39"/>
<keyword evidence="3" id="KW-1185">Reference proteome</keyword>
<dbReference type="eggNOG" id="COG3386">
    <property type="taxonomic scope" value="Bacteria"/>
</dbReference>
<feature type="compositionally biased region" description="Basic residues" evidence="1">
    <location>
        <begin position="486"/>
        <end position="500"/>
    </location>
</feature>
<evidence type="ECO:0000313" key="3">
    <source>
        <dbReference type="Proteomes" id="UP000183413"/>
    </source>
</evidence>
<dbReference type="Proteomes" id="UP000183413">
    <property type="component" value="Unassembled WGS sequence"/>
</dbReference>
<organism evidence="2 3">
    <name type="scientific">Actinomadura madurae</name>
    <dbReference type="NCBI Taxonomy" id="1993"/>
    <lineage>
        <taxon>Bacteria</taxon>
        <taxon>Bacillati</taxon>
        <taxon>Actinomycetota</taxon>
        <taxon>Actinomycetes</taxon>
        <taxon>Streptosporangiales</taxon>
        <taxon>Thermomonosporaceae</taxon>
        <taxon>Actinomadura</taxon>
    </lineage>
</organism>
<dbReference type="SUPFAM" id="SSF50969">
    <property type="entry name" value="YVTN repeat-like/Quinoprotein amine dehydrogenase"/>
    <property type="match status" value="1"/>
</dbReference>
<proteinExistence type="predicted"/>
<name>A0A1I5YA39_9ACTN</name>
<dbReference type="InterPro" id="IPR011044">
    <property type="entry name" value="Quino_amine_DH_bsu"/>
</dbReference>
<dbReference type="eggNOG" id="COG0515">
    <property type="taxonomic scope" value="Bacteria"/>
</dbReference>
<accession>A0A1I5YA39</accession>
<feature type="compositionally biased region" description="Low complexity" evidence="1">
    <location>
        <begin position="454"/>
        <end position="485"/>
    </location>
</feature>
<sequence>MARGRTEAKGRSRLGGWGAAGLAVVALAATLFGGGRVGQAVESFDGSAWLWSRTAGEVDRVNPDSGKVEQRREVTDAKGHRVQVTQNDQHLLIHDLDTGRVSSLDLSGLGLSGRLNVGTKDDQHLVMGSSVAAIVGRTTGEVRALDPATLRPVGPVLRLPGPLVGGEFDSAGLLWVGVPGQGTVAALKVSAQGVAVSRTVEVAKPGADLVLSVLDQGALAVDRGGRDLVVATESGARRITAPVPLAGAMVPDRTHGALAVVTVPAAGALVTLGDVGKGGPVLSSPLRDPVQEPAVPFAGKVYIPVRETGQVRIQDPTGRQTGVLSMPEGRGDLVLQVRENNLFVNAPGSPNAQVVDAGGRVRMIGKYPVGPGRGGDRPGRTPPGDGPPLVEAPPVDPRFPDPVLPDLPPTRISPAPPRTEAPTPTPPGPERGTRPSTAPTTREPRPPSPGGGSAAPRPTTSKPRPGPTSSKPTSKPSSKPTSKPSSKPKPKPTSKPKPKPTKNPYTPQQVCNSGGSGGDYVVQRSSSFSGGRVYQLYSPSTKKNCAVTMKTANVGKGTSVWVRLEKQTGGADGYDSGTFKYYAGPVYVNASGICVRYSGGASGASASAGWGNCG</sequence>
<gene>
    <name evidence="2" type="ORF">SAMN04489713_1313</name>
</gene>
<dbReference type="EMBL" id="FOVH01000031">
    <property type="protein sequence ID" value="SFQ41065.1"/>
    <property type="molecule type" value="Genomic_DNA"/>
</dbReference>
<evidence type="ECO:0000256" key="1">
    <source>
        <dbReference type="SAM" id="MobiDB-lite"/>
    </source>
</evidence>